<name>A0ABR2Z3C6_9CHLO</name>
<proteinExistence type="inferred from homology"/>
<dbReference type="PANTHER" id="PTHR31646:SF1">
    <property type="entry name" value="ALPHA-1,2-MANNOSYLTRANSFERASE MNN2"/>
    <property type="match status" value="1"/>
</dbReference>
<evidence type="ECO:0000313" key="13">
    <source>
        <dbReference type="EMBL" id="KAK9918419.1"/>
    </source>
</evidence>
<keyword evidence="14" id="KW-1185">Reference proteome</keyword>
<feature type="region of interest" description="Disordered" evidence="11">
    <location>
        <begin position="295"/>
        <end position="338"/>
    </location>
</feature>
<feature type="transmembrane region" description="Helical" evidence="12">
    <location>
        <begin position="44"/>
        <end position="65"/>
    </location>
</feature>
<evidence type="ECO:0000256" key="3">
    <source>
        <dbReference type="ARBA" id="ARBA00009105"/>
    </source>
</evidence>
<evidence type="ECO:0000256" key="10">
    <source>
        <dbReference type="ARBA" id="ARBA00037847"/>
    </source>
</evidence>
<evidence type="ECO:0000256" key="12">
    <source>
        <dbReference type="SAM" id="Phobius"/>
    </source>
</evidence>
<feature type="compositionally biased region" description="Basic and acidic residues" evidence="11">
    <location>
        <begin position="303"/>
        <end position="318"/>
    </location>
</feature>
<comment type="caution">
    <text evidence="13">The sequence shown here is derived from an EMBL/GenBank/DDBJ whole genome shotgun (WGS) entry which is preliminary data.</text>
</comment>
<keyword evidence="6" id="KW-0735">Signal-anchor</keyword>
<feature type="compositionally biased region" description="Basic and acidic residues" evidence="11">
    <location>
        <begin position="329"/>
        <end position="338"/>
    </location>
</feature>
<keyword evidence="7 12" id="KW-1133">Transmembrane helix</keyword>
<keyword evidence="8" id="KW-0333">Golgi apparatus</keyword>
<gene>
    <name evidence="13" type="ORF">WJX75_004021</name>
</gene>
<evidence type="ECO:0000256" key="8">
    <source>
        <dbReference type="ARBA" id="ARBA00023034"/>
    </source>
</evidence>
<dbReference type="Proteomes" id="UP001491310">
    <property type="component" value="Unassembled WGS sequence"/>
</dbReference>
<reference evidence="13 14" key="1">
    <citation type="journal article" date="2024" name="Nat. Commun.">
        <title>Phylogenomics reveals the evolutionary origins of lichenization in chlorophyte algae.</title>
        <authorList>
            <person name="Puginier C."/>
            <person name="Libourel C."/>
            <person name="Otte J."/>
            <person name="Skaloud P."/>
            <person name="Haon M."/>
            <person name="Grisel S."/>
            <person name="Petersen M."/>
            <person name="Berrin J.G."/>
            <person name="Delaux P.M."/>
            <person name="Dal Grande F."/>
            <person name="Keller J."/>
        </authorList>
    </citation>
    <scope>NUCLEOTIDE SEQUENCE [LARGE SCALE GENOMIC DNA]</scope>
    <source>
        <strain evidence="13 14">SAG 216-7</strain>
    </source>
</reference>
<evidence type="ECO:0000256" key="2">
    <source>
        <dbReference type="ARBA" id="ARBA00004606"/>
    </source>
</evidence>
<keyword evidence="5 12" id="KW-0812">Transmembrane</keyword>
<organism evidence="13 14">
    <name type="scientific">Coccomyxa subellipsoidea</name>
    <dbReference type="NCBI Taxonomy" id="248742"/>
    <lineage>
        <taxon>Eukaryota</taxon>
        <taxon>Viridiplantae</taxon>
        <taxon>Chlorophyta</taxon>
        <taxon>core chlorophytes</taxon>
        <taxon>Trebouxiophyceae</taxon>
        <taxon>Trebouxiophyceae incertae sedis</taxon>
        <taxon>Coccomyxaceae</taxon>
        <taxon>Coccomyxa</taxon>
    </lineage>
</organism>
<dbReference type="Pfam" id="PF11051">
    <property type="entry name" value="Mannosyl_trans3"/>
    <property type="match status" value="2"/>
</dbReference>
<protein>
    <recommendedName>
        <fullName evidence="15">Nucleotide-diphospho-sugar transferase domain-containing protein</fullName>
    </recommendedName>
</protein>
<dbReference type="EMBL" id="JALJOT010000001">
    <property type="protein sequence ID" value="KAK9918419.1"/>
    <property type="molecule type" value="Genomic_DNA"/>
</dbReference>
<comment type="similarity">
    <text evidence="3">Belongs to the MNN1/MNT family.</text>
</comment>
<dbReference type="InterPro" id="IPR022751">
    <property type="entry name" value="Alpha_mannosyltransferase"/>
</dbReference>
<evidence type="ECO:0000256" key="5">
    <source>
        <dbReference type="ARBA" id="ARBA00022692"/>
    </source>
</evidence>
<feature type="region of interest" description="Disordered" evidence="11">
    <location>
        <begin position="584"/>
        <end position="605"/>
    </location>
</feature>
<evidence type="ECO:0000256" key="7">
    <source>
        <dbReference type="ARBA" id="ARBA00022989"/>
    </source>
</evidence>
<keyword evidence="9 12" id="KW-0472">Membrane</keyword>
<evidence type="ECO:0000256" key="11">
    <source>
        <dbReference type="SAM" id="MobiDB-lite"/>
    </source>
</evidence>
<accession>A0ABR2Z3C6</accession>
<feature type="region of interest" description="Disordered" evidence="11">
    <location>
        <begin position="194"/>
        <end position="243"/>
    </location>
</feature>
<evidence type="ECO:0008006" key="15">
    <source>
        <dbReference type="Google" id="ProtNLM"/>
    </source>
</evidence>
<comment type="subcellular location">
    <subcellularLocation>
        <location evidence="10">Endomembrane system</location>
        <topology evidence="10">Single-pass membrane protein</topology>
    </subcellularLocation>
    <subcellularLocation>
        <location evidence="1">Golgi apparatus membrane</location>
    </subcellularLocation>
    <subcellularLocation>
        <location evidence="2">Membrane</location>
        <topology evidence="2">Single-pass type II membrane protein</topology>
    </subcellularLocation>
</comment>
<dbReference type="SUPFAM" id="SSF53448">
    <property type="entry name" value="Nucleotide-diphospho-sugar transferases"/>
    <property type="match status" value="1"/>
</dbReference>
<evidence type="ECO:0000256" key="1">
    <source>
        <dbReference type="ARBA" id="ARBA00004394"/>
    </source>
</evidence>
<sequence>MSEDTCWHPSQALKGSEGAMAGLSRARNRASQLEDYRTARRAEVVAICSLFLVLLWGACLIPLPAARDHVAGANDSLLYHSILGRFMGNTVRMRPRDPHGRAYGLDGEHIAKYASREDKESITDVREVAEKWLASEAAATRPLSAAPAKEDGSGGGAAARIRIRARAGPTEEGDQKQEGTPRKAATLTLRSQMQAGGFPASRSEEGSGADRAPGTPGDDKGGFLVENPGAANQAGDMEAEEEGAGLAGKAAQYVADTLQAKSKAATLGENLVDAEASRLSGSDGSRVASEQALARAMQAAAAEEGKGDGDGKKEKDSGLTKGGAAGASERAKTAAREAFEAWQARNRLPAETDEDLLRPIPPPLEFEVDSPHLLDDDMREVLEMSENPDQDHPTAEDEPEHVTAVDAESMDGESLQEAVGLLSQLEAYKKETLGQEALLKEREEAMLAERKRKFEEQEYRDKIRKDKAAVYDHYLWRKLLMAGYAKHVDFMMSPEWEARYTAKIERLQQGGLTRGIVIPAGGNVLLNHAWATITVLRESLNCSLPIEIIYNGPNEMDLWSIKKFESSFKDVRCVNGGSVLIPPHGRQLESEMDDGSQPVEKEEDKQDKEIAKVTHDISGFAHKVHSLVSVTSFDEVLLLDADNLPLANPERLFDSEEYRHNGALFFPDWWDAGGWMRPAAYTLFGLTPPWLLEGGSDFKTSESGQILFNRLWHADVLEWVWFLNSYPEVMYRTMYGDKDTFRIAFHLAGKAEMFSQVQTPPRAVLDATPEDERRGLMLQDDAAVRFLHVGMLQHDPAGRMAFLHRTAEGKFLPQRDSFRRFHLLTVPLSPTRAAALLGGLHKHMGYEAFQVDFQTYRDCPVADERKFLEICGVDVSSPKFPIPVQPAADFPDVMRVVHRCDAEYDFLQRRYKGTIVLG</sequence>
<dbReference type="InterPro" id="IPR029044">
    <property type="entry name" value="Nucleotide-diphossugar_trans"/>
</dbReference>
<evidence type="ECO:0000256" key="9">
    <source>
        <dbReference type="ARBA" id="ARBA00023136"/>
    </source>
</evidence>
<dbReference type="PANTHER" id="PTHR31646">
    <property type="entry name" value="ALPHA-1,2-MANNOSYLTRANSFERASE MNN2"/>
    <property type="match status" value="1"/>
</dbReference>
<evidence type="ECO:0000256" key="4">
    <source>
        <dbReference type="ARBA" id="ARBA00022679"/>
    </source>
</evidence>
<evidence type="ECO:0000313" key="14">
    <source>
        <dbReference type="Proteomes" id="UP001491310"/>
    </source>
</evidence>
<keyword evidence="4" id="KW-0808">Transferase</keyword>
<evidence type="ECO:0000256" key="6">
    <source>
        <dbReference type="ARBA" id="ARBA00022968"/>
    </source>
</evidence>